<dbReference type="EMBL" id="JPRD01000008">
    <property type="protein sequence ID" value="KIF54249.1"/>
    <property type="molecule type" value="Genomic_DNA"/>
</dbReference>
<evidence type="ECO:0000313" key="3">
    <source>
        <dbReference type="Proteomes" id="UP000031586"/>
    </source>
</evidence>
<feature type="transmembrane region" description="Helical" evidence="1">
    <location>
        <begin position="135"/>
        <end position="153"/>
    </location>
</feature>
<proteinExistence type="predicted"/>
<keyword evidence="1" id="KW-1133">Transmembrane helix</keyword>
<dbReference type="Proteomes" id="UP000031586">
    <property type="component" value="Unassembled WGS sequence"/>
</dbReference>
<keyword evidence="1" id="KW-0472">Membrane</keyword>
<dbReference type="Pfam" id="PF11391">
    <property type="entry name" value="DUF2798"/>
    <property type="match status" value="2"/>
</dbReference>
<name>A0A0C1ZDY0_9VIBR</name>
<keyword evidence="1" id="KW-0812">Transmembrane</keyword>
<evidence type="ECO:0000313" key="2">
    <source>
        <dbReference type="EMBL" id="KIF54249.1"/>
    </source>
</evidence>
<reference evidence="2 3" key="1">
    <citation type="submission" date="2014-07" db="EMBL/GenBank/DDBJ databases">
        <title>Unique and conserved regions in Vibrio harveyi and related species in comparison with the shrimp pathogen Vibrio harveyi CAIM 1792.</title>
        <authorList>
            <person name="Espinoza-Valles I."/>
            <person name="Vora G."/>
            <person name="Leekitcharoenphon P."/>
            <person name="Ussery D."/>
            <person name="Hoj L."/>
            <person name="Gomez-Gil B."/>
        </authorList>
    </citation>
    <scope>NUCLEOTIDE SEQUENCE [LARGE SCALE GENOMIC DNA]</scope>
    <source>
        <strain evidence="3">CAIM 1854 / LMG 25443</strain>
    </source>
</reference>
<comment type="caution">
    <text evidence="2">The sequence shown here is derived from an EMBL/GenBank/DDBJ whole genome shotgun (WGS) entry which is preliminary data.</text>
</comment>
<organism evidence="2 3">
    <name type="scientific">Vibrio owensii CAIM 1854 = LMG 25443</name>
    <dbReference type="NCBI Taxonomy" id="1229493"/>
    <lineage>
        <taxon>Bacteria</taxon>
        <taxon>Pseudomonadati</taxon>
        <taxon>Pseudomonadota</taxon>
        <taxon>Gammaproteobacteria</taxon>
        <taxon>Vibrionales</taxon>
        <taxon>Vibrionaceae</taxon>
        <taxon>Vibrio</taxon>
    </lineage>
</organism>
<dbReference type="PATRIC" id="fig|1229493.5.peg.5756"/>
<evidence type="ECO:0008006" key="4">
    <source>
        <dbReference type="Google" id="ProtNLM"/>
    </source>
</evidence>
<feature type="transmembrane region" description="Helical" evidence="1">
    <location>
        <begin position="96"/>
        <end position="115"/>
    </location>
</feature>
<dbReference type="AlphaFoldDB" id="A0A0C1ZDY0"/>
<feature type="transmembrane region" description="Helical" evidence="1">
    <location>
        <begin position="23"/>
        <end position="44"/>
    </location>
</feature>
<dbReference type="RefSeq" id="WP_020197643.1">
    <property type="nucleotide sequence ID" value="NZ_BAOH01000132.1"/>
</dbReference>
<protein>
    <recommendedName>
        <fullName evidence="4">DUF2798 domain-containing protein</fullName>
    </recommendedName>
</protein>
<feature type="transmembrane region" description="Helical" evidence="1">
    <location>
        <begin position="56"/>
        <end position="75"/>
    </location>
</feature>
<dbReference type="InterPro" id="IPR021529">
    <property type="entry name" value="DUF2798"/>
</dbReference>
<sequence length="164" mass="18014">MTESLTMSNELTQPAKTPLIHKIAVVLGMMTLMGGTLTGVMTYMNVGYSDSFFSDWLRSFLMAIVVLMPTGMVMMTLMTKLVGKLFSRASEKQKNLVVGVFMALIMESVMAFITAANNIGFEDVSVFGSAWLKGLFAALPVAMVLMTITSMTIKPKIERFLKSE</sequence>
<gene>
    <name evidence="2" type="ORF">H735_04175</name>
</gene>
<evidence type="ECO:0000256" key="1">
    <source>
        <dbReference type="SAM" id="Phobius"/>
    </source>
</evidence>
<accession>A0A0C1ZDY0</accession>